<evidence type="ECO:0000313" key="3">
    <source>
        <dbReference type="Proteomes" id="UP000586827"/>
    </source>
</evidence>
<dbReference type="InterPro" id="IPR001173">
    <property type="entry name" value="Glyco_trans_2-like"/>
</dbReference>
<keyword evidence="3" id="KW-1185">Reference proteome</keyword>
<protein>
    <submittedName>
        <fullName evidence="2">Glycosyltransferase family 2 protein</fullName>
    </submittedName>
</protein>
<dbReference type="SUPFAM" id="SSF53448">
    <property type="entry name" value="Nucleotide-diphospho-sugar transferases"/>
    <property type="match status" value="1"/>
</dbReference>
<dbReference type="Proteomes" id="UP000586827">
    <property type="component" value="Unassembled WGS sequence"/>
</dbReference>
<dbReference type="Pfam" id="PF00535">
    <property type="entry name" value="Glycos_transf_2"/>
    <property type="match status" value="1"/>
</dbReference>
<dbReference type="RefSeq" id="WP_067522333.1">
    <property type="nucleotide sequence ID" value="NZ_JABELX010000004.1"/>
</dbReference>
<name>A0A849C7D4_9NOCA</name>
<dbReference type="PANTHER" id="PTHR22916:SF64">
    <property type="entry name" value="TRANSFERASE, PUTATIVE-RELATED"/>
    <property type="match status" value="1"/>
</dbReference>
<feature type="domain" description="Glycosyltransferase 2-like" evidence="1">
    <location>
        <begin position="10"/>
        <end position="149"/>
    </location>
</feature>
<sequence length="338" mass="37458">MGAPTVPTFSFLTTAYRTEDYLRDTMDSVVAQTIPDWELVVVDNGMSDAIAAIVEDYAEDERIRLIRQENKGYDGGVMAAAAGATGRYFVVLDSDDQVMPTFCEAIARVLDAYPQIDAVGCDAVRFDDSGADLPVGYYRATNAKRKPNPAQRLTLTDLVGGLVPYYTAAIRREAWEVVGGYDRGGEELHESVAIWIRMVSSYDIRILPQRLARFRLRGDSLTRDPAKVEAFMAELERSFAWAAPEDPAAQAALDRTLRTFRYWVALRRAQHALLAGDDTGARRSARAAFAQRRTLRAAAIMVSVTAFPGLLRRIHPLKQRVSERIAHAAGRIVSAVTR</sequence>
<gene>
    <name evidence="2" type="ORF">HLB23_13145</name>
</gene>
<evidence type="ECO:0000313" key="2">
    <source>
        <dbReference type="EMBL" id="NNH70799.1"/>
    </source>
</evidence>
<dbReference type="GO" id="GO:0016740">
    <property type="term" value="F:transferase activity"/>
    <property type="evidence" value="ECO:0007669"/>
    <property type="project" value="UniProtKB-KW"/>
</dbReference>
<dbReference type="Gene3D" id="3.90.550.10">
    <property type="entry name" value="Spore Coat Polysaccharide Biosynthesis Protein SpsA, Chain A"/>
    <property type="match status" value="1"/>
</dbReference>
<comment type="caution">
    <text evidence="2">The sequence shown here is derived from an EMBL/GenBank/DDBJ whole genome shotgun (WGS) entry which is preliminary data.</text>
</comment>
<accession>A0A849C7D4</accession>
<reference evidence="2 3" key="1">
    <citation type="submission" date="2020-05" db="EMBL/GenBank/DDBJ databases">
        <title>MicrobeNet Type strains.</title>
        <authorList>
            <person name="Nicholson A.C."/>
        </authorList>
    </citation>
    <scope>NUCLEOTIDE SEQUENCE [LARGE SCALE GENOMIC DNA]</scope>
    <source>
        <strain evidence="2 3">JCM 3224</strain>
    </source>
</reference>
<dbReference type="EMBL" id="JABELX010000004">
    <property type="protein sequence ID" value="NNH70799.1"/>
    <property type="molecule type" value="Genomic_DNA"/>
</dbReference>
<dbReference type="PANTHER" id="PTHR22916">
    <property type="entry name" value="GLYCOSYLTRANSFERASE"/>
    <property type="match status" value="1"/>
</dbReference>
<dbReference type="CDD" id="cd00761">
    <property type="entry name" value="Glyco_tranf_GTA_type"/>
    <property type="match status" value="1"/>
</dbReference>
<dbReference type="InterPro" id="IPR029044">
    <property type="entry name" value="Nucleotide-diphossugar_trans"/>
</dbReference>
<keyword evidence="2" id="KW-0808">Transferase</keyword>
<organism evidence="2 3">
    <name type="scientific">Nocardia uniformis</name>
    <dbReference type="NCBI Taxonomy" id="53432"/>
    <lineage>
        <taxon>Bacteria</taxon>
        <taxon>Bacillati</taxon>
        <taxon>Actinomycetota</taxon>
        <taxon>Actinomycetes</taxon>
        <taxon>Mycobacteriales</taxon>
        <taxon>Nocardiaceae</taxon>
        <taxon>Nocardia</taxon>
    </lineage>
</organism>
<proteinExistence type="predicted"/>
<dbReference type="AlphaFoldDB" id="A0A849C7D4"/>
<evidence type="ECO:0000259" key="1">
    <source>
        <dbReference type="Pfam" id="PF00535"/>
    </source>
</evidence>